<reference evidence="2" key="1">
    <citation type="submission" date="2016-06" db="EMBL/GenBank/DDBJ databases">
        <title>Draft Genome sequence of the fungus Inonotus baumii.</title>
        <authorList>
            <person name="Zhu H."/>
            <person name="Lin W."/>
        </authorList>
    </citation>
    <scope>NUCLEOTIDE SEQUENCE</scope>
    <source>
        <strain evidence="2">821</strain>
    </source>
</reference>
<evidence type="ECO:0000313" key="2">
    <source>
        <dbReference type="EMBL" id="OCB85154.1"/>
    </source>
</evidence>
<name>A0A9Q5HSP5_SANBA</name>
<dbReference type="AlphaFoldDB" id="A0A9Q5HSP5"/>
<sequence>MFHLEKKTASRKFIDLIKTAVSKLANWEPSIPIEAGDYGTLDRETGQFERQGNIYKEVEIKSITSRFPPIIGPQIDMYQVASLTVKKLDVKYAAKSSGNSPSEIMFSGKWQFGRARGALLLMHHSRITRLPDELLQELKLSSWVKGKFIVTHIHTCPAYALYLSAKNSEIVDISLHAFGSSASPSASTTGVGVGAYWVADGVPGTFQRAAAPEPVFVPLYQVKELRKHTETRREGHNLVVKEEEAWEPIEVPWNFLDEDGKEGPEDPEEHSSEYESDKQE</sequence>
<evidence type="ECO:0000256" key="1">
    <source>
        <dbReference type="SAM" id="MobiDB-lite"/>
    </source>
</evidence>
<feature type="region of interest" description="Disordered" evidence="1">
    <location>
        <begin position="250"/>
        <end position="280"/>
    </location>
</feature>
<gene>
    <name evidence="2" type="ORF">A7U60_g7780</name>
</gene>
<keyword evidence="3" id="KW-1185">Reference proteome</keyword>
<dbReference type="OrthoDB" id="3255261at2759"/>
<evidence type="ECO:0000313" key="3">
    <source>
        <dbReference type="Proteomes" id="UP000757232"/>
    </source>
</evidence>
<organism evidence="2 3">
    <name type="scientific">Sanghuangporus baumii</name>
    <name type="common">Phellinus baumii</name>
    <dbReference type="NCBI Taxonomy" id="108892"/>
    <lineage>
        <taxon>Eukaryota</taxon>
        <taxon>Fungi</taxon>
        <taxon>Dikarya</taxon>
        <taxon>Basidiomycota</taxon>
        <taxon>Agaricomycotina</taxon>
        <taxon>Agaricomycetes</taxon>
        <taxon>Hymenochaetales</taxon>
        <taxon>Hymenochaetaceae</taxon>
        <taxon>Sanghuangporus</taxon>
    </lineage>
</organism>
<proteinExistence type="predicted"/>
<dbReference type="EMBL" id="LNZH02000211">
    <property type="protein sequence ID" value="OCB85154.1"/>
    <property type="molecule type" value="Genomic_DNA"/>
</dbReference>
<dbReference type="Proteomes" id="UP000757232">
    <property type="component" value="Unassembled WGS sequence"/>
</dbReference>
<feature type="compositionally biased region" description="Basic and acidic residues" evidence="1">
    <location>
        <begin position="261"/>
        <end position="280"/>
    </location>
</feature>
<protein>
    <submittedName>
        <fullName evidence="2">Uncharacterized protein</fullName>
    </submittedName>
</protein>
<comment type="caution">
    <text evidence="2">The sequence shown here is derived from an EMBL/GenBank/DDBJ whole genome shotgun (WGS) entry which is preliminary data.</text>
</comment>
<accession>A0A9Q5HSP5</accession>